<dbReference type="KEGG" id="ocy:OSSY52_16900"/>
<dbReference type="Proteomes" id="UP000516361">
    <property type="component" value="Chromosome"/>
</dbReference>
<protein>
    <recommendedName>
        <fullName evidence="4">4Fe-4S ferredoxin-type domain-containing protein</fullName>
    </recommendedName>
</protein>
<dbReference type="PROSITE" id="PS00198">
    <property type="entry name" value="4FE4S_FER_1"/>
    <property type="match status" value="1"/>
</dbReference>
<feature type="domain" description="4Fe-4S ferredoxin-type" evidence="4">
    <location>
        <begin position="60"/>
        <end position="89"/>
    </location>
</feature>
<evidence type="ECO:0000313" key="5">
    <source>
        <dbReference type="EMBL" id="BBE31549.1"/>
    </source>
</evidence>
<organism evidence="5 6">
    <name type="scientific">Tepiditoga spiralis</name>
    <dbReference type="NCBI Taxonomy" id="2108365"/>
    <lineage>
        <taxon>Bacteria</taxon>
        <taxon>Thermotogati</taxon>
        <taxon>Thermotogota</taxon>
        <taxon>Thermotogae</taxon>
        <taxon>Petrotogales</taxon>
        <taxon>Petrotogaceae</taxon>
        <taxon>Tepiditoga</taxon>
    </lineage>
</organism>
<dbReference type="EMBL" id="AP018712">
    <property type="protein sequence ID" value="BBE31549.1"/>
    <property type="molecule type" value="Genomic_DNA"/>
</dbReference>
<keyword evidence="1" id="KW-0479">Metal-binding</keyword>
<keyword evidence="3" id="KW-0411">Iron-sulfur</keyword>
<dbReference type="SUPFAM" id="SSF54862">
    <property type="entry name" value="4Fe-4S ferredoxins"/>
    <property type="match status" value="1"/>
</dbReference>
<dbReference type="InParanoid" id="A0A7G1GC03"/>
<reference evidence="5 6" key="1">
    <citation type="submission" date="2018-06" db="EMBL/GenBank/DDBJ databases">
        <title>Genome sequencing of Oceanotoga sp. sy52.</title>
        <authorList>
            <person name="Mori K."/>
        </authorList>
    </citation>
    <scope>NUCLEOTIDE SEQUENCE [LARGE SCALE GENOMIC DNA]</scope>
    <source>
        <strain evidence="6">sy52</strain>
    </source>
</reference>
<accession>A0A7G1GC03</accession>
<sequence length="135" mass="15875">MKDWKIYYEEMKSKTNYTIDYPICGGAGECITACPRGKEIWKFKTMKVSLMGIDKRIRKRPVMIHPELCLNCNSCIMACPTGALRNKEKTIKSRFFSVFYNTLRLPFKKKYNLKFLSTEEHKKAFLENNKKLGKE</sequence>
<keyword evidence="2" id="KW-0408">Iron</keyword>
<dbReference type="Gene3D" id="3.30.70.20">
    <property type="match status" value="1"/>
</dbReference>
<evidence type="ECO:0000313" key="6">
    <source>
        <dbReference type="Proteomes" id="UP000516361"/>
    </source>
</evidence>
<dbReference type="GO" id="GO:0046872">
    <property type="term" value="F:metal ion binding"/>
    <property type="evidence" value="ECO:0007669"/>
    <property type="project" value="UniProtKB-KW"/>
</dbReference>
<dbReference type="InterPro" id="IPR017896">
    <property type="entry name" value="4Fe4S_Fe-S-bd"/>
</dbReference>
<feature type="domain" description="4Fe-4S ferredoxin-type" evidence="4">
    <location>
        <begin position="15"/>
        <end position="44"/>
    </location>
</feature>
<name>A0A7G1GC03_9BACT</name>
<evidence type="ECO:0000256" key="3">
    <source>
        <dbReference type="ARBA" id="ARBA00023014"/>
    </source>
</evidence>
<dbReference type="PROSITE" id="PS51379">
    <property type="entry name" value="4FE4S_FER_2"/>
    <property type="match status" value="2"/>
</dbReference>
<dbReference type="AlphaFoldDB" id="A0A7G1GC03"/>
<dbReference type="InterPro" id="IPR017900">
    <property type="entry name" value="4Fe4S_Fe_S_CS"/>
</dbReference>
<evidence type="ECO:0000259" key="4">
    <source>
        <dbReference type="PROSITE" id="PS51379"/>
    </source>
</evidence>
<dbReference type="Pfam" id="PF00037">
    <property type="entry name" value="Fer4"/>
    <property type="match status" value="1"/>
</dbReference>
<evidence type="ECO:0000256" key="1">
    <source>
        <dbReference type="ARBA" id="ARBA00022723"/>
    </source>
</evidence>
<gene>
    <name evidence="5" type="ORF">OSSY52_16900</name>
</gene>
<evidence type="ECO:0000256" key="2">
    <source>
        <dbReference type="ARBA" id="ARBA00023004"/>
    </source>
</evidence>
<dbReference type="RefSeq" id="WP_190614150.1">
    <property type="nucleotide sequence ID" value="NZ_AP018712.1"/>
</dbReference>
<dbReference type="GO" id="GO:0051536">
    <property type="term" value="F:iron-sulfur cluster binding"/>
    <property type="evidence" value="ECO:0007669"/>
    <property type="project" value="UniProtKB-KW"/>
</dbReference>
<keyword evidence="6" id="KW-1185">Reference proteome</keyword>
<proteinExistence type="predicted"/>